<protein>
    <submittedName>
        <fullName evidence="2">Uncharacterized protein</fullName>
    </submittedName>
</protein>
<keyword evidence="1" id="KW-1133">Transmembrane helix</keyword>
<feature type="transmembrane region" description="Helical" evidence="1">
    <location>
        <begin position="6"/>
        <end position="31"/>
    </location>
</feature>
<gene>
    <name evidence="2" type="ORF">BT96DRAFT_93737</name>
</gene>
<sequence length="139" mass="16160">MNTQVFVLWAAVCISSYSVRISFLTVQLFYLDDLDDFKASYKNASHQEDSGTYLTMGQVDLTSYLKIALITASPDRFTSCDLLRNRIRSWMTGELPNFVQAKIAQLESPRFWADWPQEDLNCFRPRFEGRQAQRRLFGL</sequence>
<evidence type="ECO:0000313" key="2">
    <source>
        <dbReference type="EMBL" id="KAE9383223.1"/>
    </source>
</evidence>
<evidence type="ECO:0000313" key="3">
    <source>
        <dbReference type="Proteomes" id="UP000799118"/>
    </source>
</evidence>
<dbReference type="Proteomes" id="UP000799118">
    <property type="component" value="Unassembled WGS sequence"/>
</dbReference>
<evidence type="ECO:0000256" key="1">
    <source>
        <dbReference type="SAM" id="Phobius"/>
    </source>
</evidence>
<name>A0A6A4GCR1_9AGAR</name>
<proteinExistence type="predicted"/>
<accession>A0A6A4GCR1</accession>
<keyword evidence="1" id="KW-0472">Membrane</keyword>
<keyword evidence="3" id="KW-1185">Reference proteome</keyword>
<dbReference type="AlphaFoldDB" id="A0A6A4GCR1"/>
<organism evidence="2 3">
    <name type="scientific">Gymnopus androsaceus JB14</name>
    <dbReference type="NCBI Taxonomy" id="1447944"/>
    <lineage>
        <taxon>Eukaryota</taxon>
        <taxon>Fungi</taxon>
        <taxon>Dikarya</taxon>
        <taxon>Basidiomycota</taxon>
        <taxon>Agaricomycotina</taxon>
        <taxon>Agaricomycetes</taxon>
        <taxon>Agaricomycetidae</taxon>
        <taxon>Agaricales</taxon>
        <taxon>Marasmiineae</taxon>
        <taxon>Omphalotaceae</taxon>
        <taxon>Gymnopus</taxon>
    </lineage>
</organism>
<keyword evidence="1" id="KW-0812">Transmembrane</keyword>
<dbReference type="EMBL" id="ML770624">
    <property type="protein sequence ID" value="KAE9383223.1"/>
    <property type="molecule type" value="Genomic_DNA"/>
</dbReference>
<reference evidence="2" key="1">
    <citation type="journal article" date="2019" name="Environ. Microbiol.">
        <title>Fungal ecological strategies reflected in gene transcription - a case study of two litter decomposers.</title>
        <authorList>
            <person name="Barbi F."/>
            <person name="Kohler A."/>
            <person name="Barry K."/>
            <person name="Baskaran P."/>
            <person name="Daum C."/>
            <person name="Fauchery L."/>
            <person name="Ihrmark K."/>
            <person name="Kuo A."/>
            <person name="LaButti K."/>
            <person name="Lipzen A."/>
            <person name="Morin E."/>
            <person name="Grigoriev I.V."/>
            <person name="Henrissat B."/>
            <person name="Lindahl B."/>
            <person name="Martin F."/>
        </authorList>
    </citation>
    <scope>NUCLEOTIDE SEQUENCE</scope>
    <source>
        <strain evidence="2">JB14</strain>
    </source>
</reference>